<dbReference type="EMBL" id="JABBJH010000018">
    <property type="protein sequence ID" value="NMK39738.1"/>
    <property type="molecule type" value="Genomic_DNA"/>
</dbReference>
<gene>
    <name evidence="2" type="ORF">HG933_10235</name>
</gene>
<keyword evidence="1" id="KW-0175">Coiled coil</keyword>
<feature type="coiled-coil region" evidence="1">
    <location>
        <begin position="86"/>
        <end position="132"/>
    </location>
</feature>
<dbReference type="RefSeq" id="WP_169013857.1">
    <property type="nucleotide sequence ID" value="NZ_JABBJH010000018.1"/>
</dbReference>
<proteinExistence type="predicted"/>
<protein>
    <submittedName>
        <fullName evidence="2">Uncharacterized protein</fullName>
    </submittedName>
</protein>
<reference evidence="2 3" key="1">
    <citation type="submission" date="2020-04" db="EMBL/GenBank/DDBJ databases">
        <authorList>
            <person name="Hitch T.C.A."/>
            <person name="Wylensek D."/>
            <person name="Clavel T."/>
        </authorList>
    </citation>
    <scope>NUCLEOTIDE SEQUENCE [LARGE SCALE GENOMIC DNA]</scope>
    <source>
        <strain evidence="2 3">WCA-386-APC-2A</strain>
    </source>
</reference>
<sequence length="134" mass="14483">MYLCKFDFDGNRIATVAEGIHFSTEAEKQKYLDDGYIETSDDDYAYYVGNRGAGANGTGYVRGADGKPTDAPAIIVTTEQKQASIAEDYESQISELKDALATATLAGDESLIAELKSEYAEVKAEYEVALKGAE</sequence>
<accession>A0A848EST5</accession>
<comment type="caution">
    <text evidence="2">The sequence shown here is derived from an EMBL/GenBank/DDBJ whole genome shotgun (WGS) entry which is preliminary data.</text>
</comment>
<evidence type="ECO:0000313" key="2">
    <source>
        <dbReference type="EMBL" id="NMK39738.1"/>
    </source>
</evidence>
<evidence type="ECO:0000313" key="3">
    <source>
        <dbReference type="Proteomes" id="UP000536773"/>
    </source>
</evidence>
<name>A0A848EST5_MEGEL</name>
<dbReference type="AlphaFoldDB" id="A0A848EST5"/>
<organism evidence="2 3">
    <name type="scientific">Megasphaera elsdenii</name>
    <dbReference type="NCBI Taxonomy" id="907"/>
    <lineage>
        <taxon>Bacteria</taxon>
        <taxon>Bacillati</taxon>
        <taxon>Bacillota</taxon>
        <taxon>Negativicutes</taxon>
        <taxon>Veillonellales</taxon>
        <taxon>Veillonellaceae</taxon>
        <taxon>Megasphaera</taxon>
    </lineage>
</organism>
<dbReference type="Proteomes" id="UP000536773">
    <property type="component" value="Unassembled WGS sequence"/>
</dbReference>
<evidence type="ECO:0000256" key="1">
    <source>
        <dbReference type="SAM" id="Coils"/>
    </source>
</evidence>